<keyword evidence="2" id="KW-0805">Transcription regulation</keyword>
<comment type="similarity">
    <text evidence="1">Belongs to the LysR transcriptional regulatory family.</text>
</comment>
<dbReference type="InterPro" id="IPR036390">
    <property type="entry name" value="WH_DNA-bd_sf"/>
</dbReference>
<evidence type="ECO:0000313" key="7">
    <source>
        <dbReference type="Proteomes" id="UP001597294"/>
    </source>
</evidence>
<dbReference type="SUPFAM" id="SSF46785">
    <property type="entry name" value="Winged helix' DNA-binding domain"/>
    <property type="match status" value="1"/>
</dbReference>
<comment type="caution">
    <text evidence="6">The sequence shown here is derived from an EMBL/GenBank/DDBJ whole genome shotgun (WGS) entry which is preliminary data.</text>
</comment>
<evidence type="ECO:0000256" key="1">
    <source>
        <dbReference type="ARBA" id="ARBA00009437"/>
    </source>
</evidence>
<dbReference type="PANTHER" id="PTHR30126">
    <property type="entry name" value="HTH-TYPE TRANSCRIPTIONAL REGULATOR"/>
    <property type="match status" value="1"/>
</dbReference>
<keyword evidence="4" id="KW-0804">Transcription</keyword>
<dbReference type="Pfam" id="PF03466">
    <property type="entry name" value="LysR_substrate"/>
    <property type="match status" value="1"/>
</dbReference>
<dbReference type="InterPro" id="IPR036388">
    <property type="entry name" value="WH-like_DNA-bd_sf"/>
</dbReference>
<gene>
    <name evidence="6" type="ORF">ACFSKO_14305</name>
</gene>
<dbReference type="CDD" id="cd05466">
    <property type="entry name" value="PBP2_LTTR_substrate"/>
    <property type="match status" value="1"/>
</dbReference>
<dbReference type="Gene3D" id="3.40.190.10">
    <property type="entry name" value="Periplasmic binding protein-like II"/>
    <property type="match status" value="2"/>
</dbReference>
<dbReference type="PANTHER" id="PTHR30126:SF98">
    <property type="entry name" value="HTH-TYPE TRANSCRIPTIONAL ACTIVATOR BAUR"/>
    <property type="match status" value="1"/>
</dbReference>
<name>A0ABW5BPH4_9PROT</name>
<organism evidence="6 7">
    <name type="scientific">Kiloniella antarctica</name>
    <dbReference type="NCBI Taxonomy" id="1550907"/>
    <lineage>
        <taxon>Bacteria</taxon>
        <taxon>Pseudomonadati</taxon>
        <taxon>Pseudomonadota</taxon>
        <taxon>Alphaproteobacteria</taxon>
        <taxon>Rhodospirillales</taxon>
        <taxon>Kiloniellaceae</taxon>
        <taxon>Kiloniella</taxon>
    </lineage>
</organism>
<protein>
    <submittedName>
        <fullName evidence="6">LysR family transcriptional regulator</fullName>
    </submittedName>
</protein>
<sequence>MRLDTIDLRQLRVFLTVADCRGFSTAQAELNISVSTISTQMSDLETRLGLRLCQRGRSGFSLTKDGERVYKAAQTLFRQIDGFNNEVYDLRQELSGKLSLGLADNLVTHPTSPITQALEKLFNMEGEIEILINVLSPNLLERELLEQRLDIVIGAFPRHLQGINYQPLFDERQSLYCGSKHSLFAMKEKELQTIDLKEHRIAQRGYTAGRPHPSNLNTAPSGAISYHMEGLVYLVLSGHFLAHLPDHYAEKWVNSGEIKSLYPQSQSYISTFEIASRAGTHPSPVLRAFLKGIVSPEKKQCS</sequence>
<evidence type="ECO:0000256" key="2">
    <source>
        <dbReference type="ARBA" id="ARBA00023015"/>
    </source>
</evidence>
<dbReference type="Proteomes" id="UP001597294">
    <property type="component" value="Unassembled WGS sequence"/>
</dbReference>
<dbReference type="PROSITE" id="PS50931">
    <property type="entry name" value="HTH_LYSR"/>
    <property type="match status" value="1"/>
</dbReference>
<dbReference type="InterPro" id="IPR000847">
    <property type="entry name" value="LysR_HTH_N"/>
</dbReference>
<evidence type="ECO:0000256" key="3">
    <source>
        <dbReference type="ARBA" id="ARBA00023125"/>
    </source>
</evidence>
<reference evidence="7" key="1">
    <citation type="journal article" date="2019" name="Int. J. Syst. Evol. Microbiol.">
        <title>The Global Catalogue of Microorganisms (GCM) 10K type strain sequencing project: providing services to taxonomists for standard genome sequencing and annotation.</title>
        <authorList>
            <consortium name="The Broad Institute Genomics Platform"/>
            <consortium name="The Broad Institute Genome Sequencing Center for Infectious Disease"/>
            <person name="Wu L."/>
            <person name="Ma J."/>
        </authorList>
    </citation>
    <scope>NUCLEOTIDE SEQUENCE [LARGE SCALE GENOMIC DNA]</scope>
    <source>
        <strain evidence="7">CGMCC 4.7192</strain>
    </source>
</reference>
<proteinExistence type="inferred from homology"/>
<keyword evidence="7" id="KW-1185">Reference proteome</keyword>
<dbReference type="InterPro" id="IPR005119">
    <property type="entry name" value="LysR_subst-bd"/>
</dbReference>
<dbReference type="EMBL" id="JBHUII010000007">
    <property type="protein sequence ID" value="MFD2206800.1"/>
    <property type="molecule type" value="Genomic_DNA"/>
</dbReference>
<feature type="domain" description="HTH lysR-type" evidence="5">
    <location>
        <begin position="6"/>
        <end position="63"/>
    </location>
</feature>
<dbReference type="RefSeq" id="WP_380252792.1">
    <property type="nucleotide sequence ID" value="NZ_JBHUII010000007.1"/>
</dbReference>
<evidence type="ECO:0000313" key="6">
    <source>
        <dbReference type="EMBL" id="MFD2206800.1"/>
    </source>
</evidence>
<keyword evidence="3" id="KW-0238">DNA-binding</keyword>
<evidence type="ECO:0000256" key="4">
    <source>
        <dbReference type="ARBA" id="ARBA00023163"/>
    </source>
</evidence>
<dbReference type="SUPFAM" id="SSF53850">
    <property type="entry name" value="Periplasmic binding protein-like II"/>
    <property type="match status" value="1"/>
</dbReference>
<evidence type="ECO:0000259" key="5">
    <source>
        <dbReference type="PROSITE" id="PS50931"/>
    </source>
</evidence>
<dbReference type="Pfam" id="PF00126">
    <property type="entry name" value="HTH_1"/>
    <property type="match status" value="1"/>
</dbReference>
<dbReference type="Gene3D" id="1.10.10.10">
    <property type="entry name" value="Winged helix-like DNA-binding domain superfamily/Winged helix DNA-binding domain"/>
    <property type="match status" value="1"/>
</dbReference>
<accession>A0ABW5BPH4</accession>